<keyword evidence="6" id="KW-0408">Iron</keyword>
<evidence type="ECO:0000259" key="8">
    <source>
        <dbReference type="PROSITE" id="PS51918"/>
    </source>
</evidence>
<feature type="domain" description="Radical SAM core" evidence="8">
    <location>
        <begin position="181"/>
        <end position="405"/>
    </location>
</feature>
<name>F2JNF0_CELLD</name>
<evidence type="ECO:0000313" key="10">
    <source>
        <dbReference type="Proteomes" id="UP000008467"/>
    </source>
</evidence>
<dbReference type="Pfam" id="PF04055">
    <property type="entry name" value="Radical_SAM"/>
    <property type="match status" value="1"/>
</dbReference>
<dbReference type="SFLD" id="SFLDG01082">
    <property type="entry name" value="B12-binding_domain_containing"/>
    <property type="match status" value="1"/>
</dbReference>
<reference evidence="9 10" key="1">
    <citation type="journal article" date="2011" name="J. Bacteriol.">
        <title>Complete genome sequence of the cellulose-degrading bacterium Cellulosilyticum lentocellum.</title>
        <authorList>
            <consortium name="US DOE Joint Genome Institute"/>
            <person name="Miller D.A."/>
            <person name="Suen G."/>
            <person name="Bruce D."/>
            <person name="Copeland A."/>
            <person name="Cheng J.F."/>
            <person name="Detter C."/>
            <person name="Goodwin L.A."/>
            <person name="Han C.S."/>
            <person name="Hauser L.J."/>
            <person name="Land M.L."/>
            <person name="Lapidus A."/>
            <person name="Lucas S."/>
            <person name="Meincke L."/>
            <person name="Pitluck S."/>
            <person name="Tapia R."/>
            <person name="Teshima H."/>
            <person name="Woyke T."/>
            <person name="Fox B.G."/>
            <person name="Angert E.R."/>
            <person name="Currie C.R."/>
        </authorList>
    </citation>
    <scope>NUCLEOTIDE SEQUENCE [LARGE SCALE GENOMIC DNA]</scope>
    <source>
        <strain evidence="10">ATCC 49066 / DSM 5427 / NCIMB 11756 / RHM5</strain>
    </source>
</reference>
<dbReference type="PROSITE" id="PS51918">
    <property type="entry name" value="RADICAL_SAM"/>
    <property type="match status" value="1"/>
</dbReference>
<dbReference type="Pfam" id="PF02310">
    <property type="entry name" value="B12-binding"/>
    <property type="match status" value="1"/>
</dbReference>
<dbReference type="STRING" id="642492.Clole_3029"/>
<dbReference type="InterPro" id="IPR007197">
    <property type="entry name" value="rSAM"/>
</dbReference>
<gene>
    <name evidence="9" type="ordered locus">Clole_3029</name>
</gene>
<evidence type="ECO:0000256" key="2">
    <source>
        <dbReference type="ARBA" id="ARBA00022603"/>
    </source>
</evidence>
<evidence type="ECO:0000313" key="9">
    <source>
        <dbReference type="EMBL" id="ADZ84726.1"/>
    </source>
</evidence>
<dbReference type="SFLD" id="SFLDG01123">
    <property type="entry name" value="methyltransferase_(Class_B)"/>
    <property type="match status" value="1"/>
</dbReference>
<evidence type="ECO:0000256" key="1">
    <source>
        <dbReference type="ARBA" id="ARBA00001966"/>
    </source>
</evidence>
<protein>
    <submittedName>
        <fullName evidence="9">Radical SAM domain protein</fullName>
    </submittedName>
</protein>
<dbReference type="GO" id="GO:0031419">
    <property type="term" value="F:cobalamin binding"/>
    <property type="evidence" value="ECO:0007669"/>
    <property type="project" value="InterPro"/>
</dbReference>
<dbReference type="CDD" id="cd01335">
    <property type="entry name" value="Radical_SAM"/>
    <property type="match status" value="1"/>
</dbReference>
<dbReference type="InterPro" id="IPR051198">
    <property type="entry name" value="BchE-like"/>
</dbReference>
<dbReference type="SMART" id="SM00729">
    <property type="entry name" value="Elp3"/>
    <property type="match status" value="1"/>
</dbReference>
<dbReference type="Gene3D" id="3.40.50.280">
    <property type="entry name" value="Cobalamin-binding domain"/>
    <property type="match status" value="1"/>
</dbReference>
<dbReference type="Gene3D" id="3.80.30.20">
    <property type="entry name" value="tm_1862 like domain"/>
    <property type="match status" value="1"/>
</dbReference>
<dbReference type="RefSeq" id="WP_013658005.1">
    <property type="nucleotide sequence ID" value="NC_015275.1"/>
</dbReference>
<dbReference type="Proteomes" id="UP000008467">
    <property type="component" value="Chromosome"/>
</dbReference>
<evidence type="ECO:0000256" key="7">
    <source>
        <dbReference type="ARBA" id="ARBA00023014"/>
    </source>
</evidence>
<proteinExistence type="predicted"/>
<comment type="cofactor">
    <cofactor evidence="1">
        <name>[4Fe-4S] cluster</name>
        <dbReference type="ChEBI" id="CHEBI:49883"/>
    </cofactor>
</comment>
<keyword evidence="3" id="KW-0808">Transferase</keyword>
<evidence type="ECO:0000256" key="6">
    <source>
        <dbReference type="ARBA" id="ARBA00023004"/>
    </source>
</evidence>
<dbReference type="KEGG" id="cle:Clole_3029"/>
<dbReference type="EMBL" id="CP002582">
    <property type="protein sequence ID" value="ADZ84726.1"/>
    <property type="molecule type" value="Genomic_DNA"/>
</dbReference>
<evidence type="ECO:0000256" key="5">
    <source>
        <dbReference type="ARBA" id="ARBA00022723"/>
    </source>
</evidence>
<accession>F2JNF0</accession>
<dbReference type="GO" id="GO:0051539">
    <property type="term" value="F:4 iron, 4 sulfur cluster binding"/>
    <property type="evidence" value="ECO:0007669"/>
    <property type="project" value="UniProtKB-KW"/>
</dbReference>
<evidence type="ECO:0000256" key="4">
    <source>
        <dbReference type="ARBA" id="ARBA00022691"/>
    </source>
</evidence>
<dbReference type="InterPro" id="IPR006638">
    <property type="entry name" value="Elp3/MiaA/NifB-like_rSAM"/>
</dbReference>
<dbReference type="SUPFAM" id="SSF102114">
    <property type="entry name" value="Radical SAM enzymes"/>
    <property type="match status" value="1"/>
</dbReference>
<dbReference type="GO" id="GO:0046872">
    <property type="term" value="F:metal ion binding"/>
    <property type="evidence" value="ECO:0007669"/>
    <property type="project" value="UniProtKB-KW"/>
</dbReference>
<dbReference type="eggNOG" id="COG1032">
    <property type="taxonomic scope" value="Bacteria"/>
</dbReference>
<dbReference type="HOGENOM" id="CLU_021572_3_0_9"/>
<keyword evidence="4" id="KW-0949">S-adenosyl-L-methionine</keyword>
<dbReference type="PANTHER" id="PTHR43409">
    <property type="entry name" value="ANAEROBIC MAGNESIUM-PROTOPORPHYRIN IX MONOMETHYL ESTER CYCLASE-RELATED"/>
    <property type="match status" value="1"/>
</dbReference>
<dbReference type="PANTHER" id="PTHR43409:SF7">
    <property type="entry name" value="BLL1977 PROTEIN"/>
    <property type="match status" value="1"/>
</dbReference>
<dbReference type="InterPro" id="IPR058240">
    <property type="entry name" value="rSAM_sf"/>
</dbReference>
<organism evidence="9 10">
    <name type="scientific">Cellulosilyticum lentocellum (strain ATCC 49066 / DSM 5427 / NCIMB 11756 / RHM5)</name>
    <name type="common">Clostridium lentocellum</name>
    <dbReference type="NCBI Taxonomy" id="642492"/>
    <lineage>
        <taxon>Bacteria</taxon>
        <taxon>Bacillati</taxon>
        <taxon>Bacillota</taxon>
        <taxon>Clostridia</taxon>
        <taxon>Lachnospirales</taxon>
        <taxon>Cellulosilyticaceae</taxon>
        <taxon>Cellulosilyticum</taxon>
    </lineage>
</organism>
<dbReference type="InterPro" id="IPR023404">
    <property type="entry name" value="rSAM_horseshoe"/>
</dbReference>
<keyword evidence="7" id="KW-0411">Iron-sulfur</keyword>
<evidence type="ECO:0000256" key="3">
    <source>
        <dbReference type="ARBA" id="ARBA00022679"/>
    </source>
</evidence>
<keyword evidence="10" id="KW-1185">Reference proteome</keyword>
<keyword evidence="5" id="KW-0479">Metal-binding</keyword>
<sequence>MLDVLLLNSPLEFQKSKNKEQYLPPIGLGYIMTYLLKDNINAKLNDCIYLNQNFDEICHLIRSKKPRYLGINVFSTNIHIVKEIVKKIPKDIKVIIGGQLVKCIYKEIASWNVEHKIIAVCGEGELIIPDIIKESVKEKPIMINDNCTVYRVDNTSIYFPEDISQIVLDRNLFKNRILKNRFNLQEACMVSSRGCIYNCAFCGGAKSLNEDICTRIRSKDSIIDEINEIKKVNPEVQSIRMLDDLFLRSRRSIKEAIEIFQIVQLKWRAMAHIYSFRNNQDLLQELSRCGCLEVFVGIETGSNRMRKKINKLGTAEEVYECIKAILNANINVKGYFMYGLPEENLEDMQETYRLARELKEASENTKAMFRNSTFQFRPYHGTLLYEQLKEKNIKLEGIQSNNSLNSIKGRTQFNYSAGNFSECPDNVLNDFIINTLKMNED</sequence>
<dbReference type="InterPro" id="IPR034466">
    <property type="entry name" value="Methyltransferase_Class_B"/>
</dbReference>
<dbReference type="SFLD" id="SFLDS00029">
    <property type="entry name" value="Radical_SAM"/>
    <property type="match status" value="1"/>
</dbReference>
<dbReference type="AlphaFoldDB" id="F2JNF0"/>
<keyword evidence="2" id="KW-0489">Methyltransferase</keyword>
<dbReference type="InterPro" id="IPR006158">
    <property type="entry name" value="Cobalamin-bd"/>
</dbReference>
<dbReference type="GO" id="GO:0003824">
    <property type="term" value="F:catalytic activity"/>
    <property type="evidence" value="ECO:0007669"/>
    <property type="project" value="InterPro"/>
</dbReference>